<dbReference type="NCBIfam" id="NF012200">
    <property type="entry name" value="choice_anch_D"/>
    <property type="match status" value="1"/>
</dbReference>
<dbReference type="OrthoDB" id="3179827at2"/>
<evidence type="ECO:0000256" key="3">
    <source>
        <dbReference type="ARBA" id="ARBA00022737"/>
    </source>
</evidence>
<dbReference type="KEGG" id="pob:LPB03_13030"/>
<dbReference type="InterPro" id="IPR013783">
    <property type="entry name" value="Ig-like_fold"/>
</dbReference>
<dbReference type="Gene3D" id="2.130.10.10">
    <property type="entry name" value="YVTN repeat-like/Quinoprotein amine dehydrogenase"/>
    <property type="match status" value="2"/>
</dbReference>
<organism evidence="6 7">
    <name type="scientific">Polaribacter vadi</name>
    <dbReference type="NCBI Taxonomy" id="1774273"/>
    <lineage>
        <taxon>Bacteria</taxon>
        <taxon>Pseudomonadati</taxon>
        <taxon>Bacteroidota</taxon>
        <taxon>Flavobacteriia</taxon>
        <taxon>Flavobacteriales</taxon>
        <taxon>Flavobacteriaceae</taxon>
    </lineage>
</organism>
<dbReference type="SMART" id="SM00365">
    <property type="entry name" value="LRR_SD22"/>
    <property type="match status" value="8"/>
</dbReference>
<comment type="caution">
    <text evidence="6">The sequence shown here is derived from an EMBL/GenBank/DDBJ whole genome shotgun (WGS) entry which is preliminary data.</text>
</comment>
<dbReference type="InterPro" id="IPR032675">
    <property type="entry name" value="LRR_dom_sf"/>
</dbReference>
<feature type="domain" description="Secretion system C-terminal sorting" evidence="5">
    <location>
        <begin position="1975"/>
        <end position="2040"/>
    </location>
</feature>
<evidence type="ECO:0000256" key="2">
    <source>
        <dbReference type="ARBA" id="ARBA00022729"/>
    </source>
</evidence>
<sequence length="2042" mass="218389">MKLKLLFILSIIIGLNGIVQTSSAQISAESFKFTQLTNSSTQGVFAKGATIYIGTTSGLLISTDSGTTFTTKTITNGLGSNNVKNVFVDGSTIYAATDGGLSVSTNGGNNFVNYAPASFAYGNNMNDVFADGDTIYALASNRLWISNDAGATFIEKSESDGIGESIFREIVANGSDVYVATDGGLSISSDGGNTFINKTNTDGLANVGANGVSFSNGVLYAASEGFDPVGGLSISTDKGNTFTVVQQSDGLAANSVNTVYSEGVNVFVGVSSSVISVSNDSGATFTRYDYDDGILGVVNQIFFDSGKIYVSTNVGVFFGEEAFPEIDVKGNNVSIVNGDTTPSATDNTDFGVSVNTVTKFFTIDNSEGFADLSLTTPYPNYVTISGSTDFTISTQPNANSVTKGSSKTFQVTYTPNLSGNQTAIISIANNDSDENPYTFTISGNKGVFSNYTTTFEPQTLNPNGLTSIGIFSNANFADLDNDGDLDLLSGGRGTSFYYFENTGSNLAPIYAAVQNNPFGLTNLTGGSDDSFPTFVDLDNDGDIDIFSGDGRGNFFYFENTGTSSAPQYGTPVESPFGIVDISASTSYPTFGDIDNDGDLDLLAGSTRNSGGSPNFYYYENSGTATSPQFSTGQTSPFGLNISVPLVRPNFGDLDADGDLDLIAGVQGGEFLYFENIGTAQNPRYAVSISNPFGFSGMNGFSTPAFIDYDFDGDLDIMTGGSGGNFRYYQNGPSPSYTQIPDINFEKRLIALGYDSEGIEDGRALTSDLEVVTQFAGTGLGILDFTGLEAFRDLEVLNIYNNLITSIDLSNNLKLKELYISNQTVTEGQVLTSLDVSNNVLLEKLEATNNQLTVLDISNNPLLTVVDVSENELTSLDVSNQPNLLELDFATNQLTSIDVTNNTALTKLQGNDNDLTGAVDVSQNVALLNLSINNNVNLGNMNVVANVNLVRLNLSTTGSTMVDVSSNTALEEFFVASNNFTSLDVSQNVALKQIGVAFNQLTELDLSANSALTLIRAENNSLTSFNIQNGNNANVIQFDVRNNPALECILVDDVNSVSNLVNKDVTASFSSTVCFSASDYTQIPDINFEKRLIALGYDSEGMEDGRALTSDLEVVTQFAGTGLGIIDFTGLEAFRDLEVLNIYNNLITSIDLSNNLKLKELYISNQTVTEGQVLTSLDISSNVLLEKLVATNNQLTVLDVSNNLLLTVIDVSENELTSLDVSNQPNLLELDFATNQLTAIDVTNNTALTKLQGNNNDLTGAVDVSQNVALLNLSINNNANLGNMNVAANVNLVRLNLSTTGSTSVNVSSNTALEEFFVASNNFTSLDVSQNVALKQIGVAFNQITDLDLSTNSALTLIRAENNSLTSFNIQNGNNANVIQFDVRNNPALGCVLVDDVAFAQTNFTNKDIATNYSLDCSPIGVTLIPDVNFEQALIDQNIDSDGVINGQVLTVEIENIQELIIGDLAIVSLKGIQDFAALQTLDCRGNEIENLDLSNNTALISVIARNNKLVSVDVSNSTNLEELSVQMNFITSLDVSSNINLTELNCEVNEINSLDVLSNTQLVELNCGANNLTVLNVSNNTLLKTLTVDNNDLTTLNVTLNKDLEILGLGTNTISSLDISNQPLLKNLNISNSEFTTIDVSNNPLLEIVSVQFNQLTNLDVTNNVKLKTLRVNNNNLTGVDISQNLELIEFDAKFNSLINVDIANNTKLTRLFLNDNNIERAALKNGANNLITTFDIKNNPDLSCISVDDISFANTNWVNKDASANYNTDCSAEWSVYTTDTNFNSAVVAVPGVDDDGDGKVTYAEAQAFTGDLNFSGQNIAEITGLEAFTNAGSIDISNNVISSITVFLSSSSVVLVSKSTKQTKSLARAKNKVRKLNVSDNLITDIDISKLTDITELDARNNRLTSLNLKNANNAILDKLDVTGNSNLSCIEVDNVADALAKADWKKDVTATYNVSCKALSTEDFLKENVAAYPNPASSFVEILLSNGLELKKVEIFNATGKKLTTAKDTLLNVEELSAGIYFIKITTDKGAINKRIIKN</sequence>
<dbReference type="PANTHER" id="PTHR47566">
    <property type="match status" value="1"/>
</dbReference>
<dbReference type="SMART" id="SM00710">
    <property type="entry name" value="PbH1"/>
    <property type="match status" value="6"/>
</dbReference>
<dbReference type="Gene3D" id="3.80.10.10">
    <property type="entry name" value="Ribonuclease Inhibitor"/>
    <property type="match status" value="4"/>
</dbReference>
<dbReference type="PROSITE" id="PS51450">
    <property type="entry name" value="LRR"/>
    <property type="match status" value="2"/>
</dbReference>
<dbReference type="InterPro" id="IPR017868">
    <property type="entry name" value="Filamin/ABP280_repeat-like"/>
</dbReference>
<dbReference type="InterPro" id="IPR052574">
    <property type="entry name" value="CDIRP"/>
</dbReference>
<evidence type="ECO:0000256" key="1">
    <source>
        <dbReference type="ARBA" id="ARBA00022614"/>
    </source>
</evidence>
<accession>A0A1B8TTU4</accession>
<dbReference type="InterPro" id="IPR015943">
    <property type="entry name" value="WD40/YVTN_repeat-like_dom_sf"/>
</dbReference>
<dbReference type="PROSITE" id="PS50194">
    <property type="entry name" value="FILAMIN_REPEAT"/>
    <property type="match status" value="1"/>
</dbReference>
<dbReference type="InterPro" id="IPR026444">
    <property type="entry name" value="Secre_tail"/>
</dbReference>
<keyword evidence="3" id="KW-0677">Repeat</keyword>
<name>A0A1B8TTU4_9FLAO</name>
<dbReference type="EMBL" id="LSFM01000023">
    <property type="protein sequence ID" value="OBY63050.1"/>
    <property type="molecule type" value="Genomic_DNA"/>
</dbReference>
<dbReference type="Pfam" id="PF13517">
    <property type="entry name" value="FG-GAP_3"/>
    <property type="match status" value="1"/>
</dbReference>
<evidence type="ECO:0000259" key="5">
    <source>
        <dbReference type="Pfam" id="PF18962"/>
    </source>
</evidence>
<dbReference type="Gene3D" id="2.130.10.130">
    <property type="entry name" value="Integrin alpha, N-terminal"/>
    <property type="match status" value="1"/>
</dbReference>
<dbReference type="InterPro" id="IPR013517">
    <property type="entry name" value="FG-GAP"/>
</dbReference>
<dbReference type="SUPFAM" id="SSF110296">
    <property type="entry name" value="Oligoxyloglucan reducing end-specific cellobiohydrolase"/>
    <property type="match status" value="1"/>
</dbReference>
<gene>
    <name evidence="6" type="ORF">LPB3_13045</name>
</gene>
<keyword evidence="1" id="KW-0433">Leucine-rich repeat</keyword>
<evidence type="ECO:0000313" key="7">
    <source>
        <dbReference type="Proteomes" id="UP000092584"/>
    </source>
</evidence>
<dbReference type="InterPro" id="IPR028994">
    <property type="entry name" value="Integrin_alpha_N"/>
</dbReference>
<dbReference type="SUPFAM" id="SSF52058">
    <property type="entry name" value="L domain-like"/>
    <property type="match status" value="3"/>
</dbReference>
<dbReference type="Proteomes" id="UP000092584">
    <property type="component" value="Unassembled WGS sequence"/>
</dbReference>
<proteinExistence type="predicted"/>
<reference evidence="7" key="1">
    <citation type="submission" date="2016-02" db="EMBL/GenBank/DDBJ databases">
        <authorList>
            <person name="Shin S.-K."/>
            <person name="Yi H."/>
            <person name="Kim E."/>
        </authorList>
    </citation>
    <scope>NUCLEOTIDE SEQUENCE [LARGE SCALE GENOMIC DNA]</scope>
    <source>
        <strain evidence="7">LPB0003</strain>
    </source>
</reference>
<dbReference type="InterPro" id="IPR006626">
    <property type="entry name" value="PbH1"/>
</dbReference>
<evidence type="ECO:0000313" key="6">
    <source>
        <dbReference type="EMBL" id="OBY63050.1"/>
    </source>
</evidence>
<evidence type="ECO:0000256" key="4">
    <source>
        <dbReference type="SAM" id="SignalP"/>
    </source>
</evidence>
<dbReference type="STRING" id="1774273.LPB03_13030"/>
<dbReference type="SUPFAM" id="SSF69318">
    <property type="entry name" value="Integrin alpha N-terminal domain"/>
    <property type="match status" value="1"/>
</dbReference>
<dbReference type="GO" id="GO:0035591">
    <property type="term" value="F:signaling adaptor activity"/>
    <property type="evidence" value="ECO:0007669"/>
    <property type="project" value="TreeGrafter"/>
</dbReference>
<dbReference type="Pfam" id="PF18962">
    <property type="entry name" value="Por_Secre_tail"/>
    <property type="match status" value="1"/>
</dbReference>
<dbReference type="NCBIfam" id="TIGR04183">
    <property type="entry name" value="Por_Secre_tail"/>
    <property type="match status" value="1"/>
</dbReference>
<dbReference type="RefSeq" id="WP_065320027.1">
    <property type="nucleotide sequence ID" value="NZ_CP017477.1"/>
</dbReference>
<keyword evidence="2 4" id="KW-0732">Signal</keyword>
<keyword evidence="7" id="KW-1185">Reference proteome</keyword>
<dbReference type="Gene3D" id="2.60.40.10">
    <property type="entry name" value="Immunoglobulins"/>
    <property type="match status" value="1"/>
</dbReference>
<feature type="chain" id="PRO_5008615565" description="Secretion system C-terminal sorting domain-containing protein" evidence="4">
    <location>
        <begin position="25"/>
        <end position="2042"/>
    </location>
</feature>
<feature type="signal peptide" evidence="4">
    <location>
        <begin position="1"/>
        <end position="24"/>
    </location>
</feature>
<dbReference type="InterPro" id="IPR001611">
    <property type="entry name" value="Leu-rich_rpt"/>
</dbReference>
<dbReference type="PANTHER" id="PTHR47566:SF1">
    <property type="entry name" value="PROTEIN NUD1"/>
    <property type="match status" value="1"/>
</dbReference>
<protein>
    <recommendedName>
        <fullName evidence="5">Secretion system C-terminal sorting domain-containing protein</fullName>
    </recommendedName>
</protein>